<dbReference type="EC" id="2.7.7.48" evidence="6"/>
<sequence length="2126" mass="243015">MERISNFTTRLYNQQSGLLDVLQRTTRQIYGETRILAQPNCDIVYDASKQVTRLEMGDVPEGSAVSITETIGVGIELSSEQMRTFQHDFTFMILAKTTDCSLQSKFPIMRDGFDTLTPDVIDDNGQAMVIYEFGTTIHNTAVGSHFNNKMEKYAGPISDRVSVMKSQRGRRDISYWLSPIIVSSNRVATGVEMAPTNALINELCARYRFSTAVVREAARQGLRIGENPIEQEMVSLTEMLTAIHPKWEPIDGTGREMSKENVIPDNQNDVDNQLYGGLMYNACLSEGFKKMKEPVVGKKDIQDEVMKYHKTIFGDRLDQKSVLQLPGFIPGPCPDLGEVSMSLSDNTMAKIWDEVIMHVRDGDVNLSERSVDEELEIALLDEADDIVRNLKPARKEFHRVTLDYNEEVACDIAKVGVRGKKYKENGEVRTYRESKKEGFSPEVDTTDLDSFFHMEHEKATSSVPLCMAVTADLIKAALNAHTDEPDLSGVNLHDSWVLSRVGQYFSMITEIGTEISISLQQHVTGKQYVLKKLQGYDLWMLIRPTNSKSSVFVSFFAKTLSEEVVPQGISKSFINMGSYYCTEFVSYNSSKLVNLVKAGPMSLAMLAQWARYYEFSTEIIESTLTIDIVLSNPDARTMFFLSMFVLLEDKHQTEELMTLFRYISMEKFSRTCENPVKMIEKFPTVLRSRLQVWVLRRLEASLYTPQYQYVKYTKVDDAPDHYSSEGDSLTDEVLEDKKTGYWVNILNPYTGSQISEPSRLIELFYLGYAKNKDEVPSMNTEFELVRKIIKYEDQLVKAKSTLFGSSAIRLSVPSQMADSLNTHPLIADGSVEKSDNNEYEVPDINFHEWSSRAVLAAAENMRKFFKQLYGRGWEEEISTQIKNRFRKITWEQIGTLKASSIYDAKKGKEVEAGKVKSKRVKVITALLSHPDYLKKKPWEVLPLALDWVDEDGGLTVDIFKKSQHGGLREIYVLEFRSRLIQLFIEELSRALCDNLPIEVMMHPDNKISKPQEHVIRSSKKVADFKASCNSSNDAKVWNQGHHVNKFSQFLCKLLPVEFHGVVVNILKQWRHKRIALPNGVLNLLINNPDTKFFDPIDQSLSDAYTGKNPRFWLKAGCSHMDVESGMMQGILHYTSSLFHAGMLMYRDNLFKAMCFSRGMKVETTDLVSSDDSARMTDCFASTKKSLRETLLFAKADHYAIEWFSKFFGVWLSPKSTQCTENVLEFNSEFFFRASLARPTIKWVFASLNMVEVESLYERQEVFYNLCSQLLEGGSGFWQAHVTQMAQAHLHYRLIGIGTNKLWFMHSNALSTTHDPSLGFFLMDHPRAAGFFGLDYNFWRVLSMNSDLQSRIKDQMENGNMTTTTSGSLTGNVQVRFGNRQKARKLIEESSKILEDWMDIIEAKPEVLYKIPKTFEEVVVRLLVKLTSPSVTTSLSRGNEISRMIAASVYIISRQANTIGSAWVTTLNYLKEDAGDDQKKQKKVSLLKLASAIPPRRYMTEEDFEILFPNKTQYENIRSNLNGISDLIKIQGGTKKCLRSHVAVYSQMSTIPFSLEQMVRWKWFNEYPAASASYLSRIWQLYLGMIPWLRDSIEETFGASPYEGHIQMRNFIARQGFKRRTVHLTGSPVKSSDTRDMVIVSLIKNQFPGVVLLERGKEGTRPRTSGLDDLQHGMACVSGFPWLDEEKTKKALELMRKLPQVWRGEDRRFHQRGIQLAVMQAYAKASEGSSNWRCREAEVKSDEFRDILHKSRLGVLGGFTIPQKKGRDGRWSGMGKWAGKLGSAFVSLELRDGNIVKIITDNVTKLRQEVGLLKKLMFDLDCTTLKVQSYAGTKFCLHGLDINVSNLGTPIEEIKEFKYHYDFKLKNTRFRYENGHYILTQSQDKDRSFEIMRYWPSSADFRFNTELKLDWGTFFRAWSTNKPLPHSVLCSLFQAMTQKSLRRDSKYSLSEMREFFKVLVLSTMQTAGWNIADTELQFLIGQEEVLEIPDDVAQMMDDLSFLGDPGDVFFQTDSQSSSSDEEIREANLLQEIDFLGIEELLDFKFVETRVTLGDVRKVHKLCNDIVNHWGSLLGRQGRTLMMSRKYKKRDEEVALLIGQILDWDMSEVTLETESLEASGLEILEEFE</sequence>
<evidence type="ECO:0000259" key="21">
    <source>
        <dbReference type="PROSITE" id="PS50525"/>
    </source>
</evidence>
<keyword evidence="13" id="KW-0946">Virion</keyword>
<keyword evidence="22" id="KW-0548">Nucleotidyltransferase</keyword>
<keyword evidence="9" id="KW-0479">Metal-binding</keyword>
<name>A0AAT9JPT1_9VIRU</name>
<keyword evidence="8" id="KW-0808">Transferase</keyword>
<evidence type="ECO:0000256" key="18">
    <source>
        <dbReference type="ARBA" id="ARBA00031012"/>
    </source>
</evidence>
<comment type="cofactor">
    <cofactor evidence="2">
        <name>Mg(2+)</name>
        <dbReference type="ChEBI" id="CHEBI:18420"/>
    </cofactor>
</comment>
<evidence type="ECO:0000256" key="1">
    <source>
        <dbReference type="ARBA" id="ARBA00001936"/>
    </source>
</evidence>
<accession>A0AAT9JPT1</accession>
<dbReference type="PROSITE" id="PS50525">
    <property type="entry name" value="RDRP_SSRNA_NEG_SEG"/>
    <property type="match status" value="1"/>
</dbReference>
<protein>
    <recommendedName>
        <fullName evidence="7">RNA-directed RNA polymerase L</fullName>
        <ecNumber evidence="6">2.7.7.48</ecNumber>
    </recommendedName>
    <alternativeName>
        <fullName evidence="16">Large structural protein</fullName>
    </alternativeName>
    <alternativeName>
        <fullName evidence="18">Replicase</fullName>
    </alternativeName>
    <alternativeName>
        <fullName evidence="17">Transcriptase</fullName>
    </alternativeName>
</protein>
<dbReference type="GO" id="GO:0003968">
    <property type="term" value="F:RNA-directed RNA polymerase activity"/>
    <property type="evidence" value="ECO:0007669"/>
    <property type="project" value="UniProtKB-KW"/>
</dbReference>
<dbReference type="EMBL" id="BK067038">
    <property type="protein sequence ID" value="DBA56484.1"/>
    <property type="molecule type" value="Genomic_RNA"/>
</dbReference>
<evidence type="ECO:0000256" key="8">
    <source>
        <dbReference type="ARBA" id="ARBA00022679"/>
    </source>
</evidence>
<evidence type="ECO:0000256" key="4">
    <source>
        <dbReference type="ARBA" id="ARBA00004328"/>
    </source>
</evidence>
<organism evidence="22">
    <name type="scientific">Cryptocercus pudacuoensis phenuivirus 1</name>
    <dbReference type="NCBI Taxonomy" id="3133456"/>
    <lineage>
        <taxon>Viruses</taxon>
        <taxon>Riboviria</taxon>
        <taxon>Orthornavirae</taxon>
        <taxon>Negarnaviricota</taxon>
        <taxon>Polyploviricotina</taxon>
        <taxon>Bunyaviricetes</taxon>
        <taxon>Hareavirales</taxon>
        <taxon>Phenuiviridae</taxon>
    </lineage>
</organism>
<evidence type="ECO:0000256" key="15">
    <source>
        <dbReference type="ARBA" id="ARBA00023211"/>
    </source>
</evidence>
<feature type="domain" description="RdRp catalytic" evidence="21">
    <location>
        <begin position="1017"/>
        <end position="1207"/>
    </location>
</feature>
<keyword evidence="15" id="KW-0464">Manganese</keyword>
<keyword evidence="12" id="KW-0460">Magnesium</keyword>
<keyword evidence="14" id="KW-1038">Host endoplasmic reticulum</keyword>
<dbReference type="Pfam" id="PF12603">
    <property type="entry name" value="L_PA-C-like"/>
    <property type="match status" value="1"/>
</dbReference>
<dbReference type="GO" id="GO:0044172">
    <property type="term" value="C:host cell endoplasmic reticulum-Golgi intermediate compartment"/>
    <property type="evidence" value="ECO:0007669"/>
    <property type="project" value="UniProtKB-SubCell"/>
</dbReference>
<keyword evidence="11" id="KW-1040">Host Golgi apparatus</keyword>
<comment type="function">
    <text evidence="20">RNA-dependent RNA polymerase, which is responsible for the replication and transcription of the viral RNA genome using antigenomic RNA as an intermediate. During transcription, synthesizes subgenomic RNAs and assures their capping by a cap-snatching mechanism, which involves the endonuclease activity cleaving the host capped pre-mRNAs. These short capped RNAs are then used as primers for viral transcription. The 3'-end of subgenomic mRNAs molecules are not polyadenylated. During replication, the polymerase binds the 5' and 3' vRNA extremities at distinct sites. In turn, significant conformational changes occur in the polymerase and in vRNA to initiate active RNA synthesis. As a consequence of the use of the same enzyme for both transcription and replication, these mechanisms need to be well coordinated.</text>
</comment>
<evidence type="ECO:0000256" key="12">
    <source>
        <dbReference type="ARBA" id="ARBA00022842"/>
    </source>
</evidence>
<evidence type="ECO:0000313" key="22">
    <source>
        <dbReference type="EMBL" id="DBA56484.1"/>
    </source>
</evidence>
<evidence type="ECO:0000256" key="2">
    <source>
        <dbReference type="ARBA" id="ARBA00001946"/>
    </source>
</evidence>
<dbReference type="GO" id="GO:0016787">
    <property type="term" value="F:hydrolase activity"/>
    <property type="evidence" value="ECO:0007669"/>
    <property type="project" value="UniProtKB-KW"/>
</dbReference>
<comment type="subcellular location">
    <subcellularLocation>
        <location evidence="3">Host Golgi apparatus</location>
    </subcellularLocation>
    <subcellularLocation>
        <location evidence="5">Host endoplasmic reticulum-Golgi intermediate compartment</location>
    </subcellularLocation>
    <subcellularLocation>
        <location evidence="4">Virion</location>
    </subcellularLocation>
</comment>
<keyword evidence="10" id="KW-0378">Hydrolase</keyword>
<dbReference type="GO" id="GO:0046872">
    <property type="term" value="F:metal ion binding"/>
    <property type="evidence" value="ECO:0007669"/>
    <property type="project" value="UniProtKB-KW"/>
</dbReference>
<dbReference type="GO" id="GO:0039694">
    <property type="term" value="P:viral RNA genome replication"/>
    <property type="evidence" value="ECO:0007669"/>
    <property type="project" value="InterPro"/>
</dbReference>
<evidence type="ECO:0000256" key="19">
    <source>
        <dbReference type="ARBA" id="ARBA00034123"/>
    </source>
</evidence>
<dbReference type="GO" id="GO:0044423">
    <property type="term" value="C:virion component"/>
    <property type="evidence" value="ECO:0007669"/>
    <property type="project" value="UniProtKB-KW"/>
</dbReference>
<reference evidence="22" key="1">
    <citation type="journal article" date="2024" name="Microb. Genom.">
        <title>The hidden RNA viruses in Blattodea (cockroach and termite).</title>
        <authorList>
            <person name="Fan J."/>
            <person name="Jiang S."/>
            <person name="Li W."/>
            <person name="Li J."/>
            <person name="Pang R."/>
            <person name="Wu H."/>
        </authorList>
    </citation>
    <scope>NUCLEOTIDE SEQUENCE</scope>
    <source>
        <strain evidence="22">CN2016</strain>
    </source>
</reference>
<evidence type="ECO:0000256" key="14">
    <source>
        <dbReference type="ARBA" id="ARBA00023184"/>
    </source>
</evidence>
<evidence type="ECO:0000256" key="7">
    <source>
        <dbReference type="ARBA" id="ARBA00018602"/>
    </source>
</evidence>
<dbReference type="InterPro" id="IPR022531">
    <property type="entry name" value="L_PA-C-like"/>
</dbReference>
<dbReference type="InterPro" id="IPR007099">
    <property type="entry name" value="RNA-dir_pol_NSvirus"/>
</dbReference>
<evidence type="ECO:0000256" key="10">
    <source>
        <dbReference type="ARBA" id="ARBA00022801"/>
    </source>
</evidence>
<comment type="similarity">
    <text evidence="19">Belongs to the Bunyavirales RNA polymerase family.</text>
</comment>
<comment type="cofactor">
    <cofactor evidence="1">
        <name>Mn(2+)</name>
        <dbReference type="ChEBI" id="CHEBI:29035"/>
    </cofactor>
</comment>
<evidence type="ECO:0000256" key="6">
    <source>
        <dbReference type="ARBA" id="ARBA00012494"/>
    </source>
</evidence>
<dbReference type="Pfam" id="PF04196">
    <property type="entry name" value="Bunya_RdRp"/>
    <property type="match status" value="1"/>
</dbReference>
<dbReference type="InterPro" id="IPR029124">
    <property type="entry name" value="L_protein_N"/>
</dbReference>
<dbReference type="GO" id="GO:0006351">
    <property type="term" value="P:DNA-templated transcription"/>
    <property type="evidence" value="ECO:0007669"/>
    <property type="project" value="InterPro"/>
</dbReference>
<evidence type="ECO:0000256" key="11">
    <source>
        <dbReference type="ARBA" id="ARBA00022812"/>
    </source>
</evidence>
<proteinExistence type="inferred from homology"/>
<evidence type="ECO:0000256" key="9">
    <source>
        <dbReference type="ARBA" id="ARBA00022723"/>
    </source>
</evidence>
<evidence type="ECO:0000256" key="13">
    <source>
        <dbReference type="ARBA" id="ARBA00022844"/>
    </source>
</evidence>
<evidence type="ECO:0000256" key="20">
    <source>
        <dbReference type="ARBA" id="ARBA00046037"/>
    </source>
</evidence>
<keyword evidence="22" id="KW-0696">RNA-directed RNA polymerase</keyword>
<evidence type="ECO:0000256" key="5">
    <source>
        <dbReference type="ARBA" id="ARBA00004452"/>
    </source>
</evidence>
<evidence type="ECO:0000256" key="16">
    <source>
        <dbReference type="ARBA" id="ARBA00030285"/>
    </source>
</evidence>
<evidence type="ECO:0000256" key="17">
    <source>
        <dbReference type="ARBA" id="ARBA00030436"/>
    </source>
</evidence>
<dbReference type="InterPro" id="IPR007322">
    <property type="entry name" value="RNA_pol_bunyavir"/>
</dbReference>
<evidence type="ECO:0000256" key="3">
    <source>
        <dbReference type="ARBA" id="ARBA00004136"/>
    </source>
</evidence>
<dbReference type="GO" id="GO:0044177">
    <property type="term" value="C:host cell Golgi apparatus"/>
    <property type="evidence" value="ECO:0007669"/>
    <property type="project" value="UniProtKB-SubCell"/>
</dbReference>
<dbReference type="Pfam" id="PF15518">
    <property type="entry name" value="L_protein_N"/>
    <property type="match status" value="1"/>
</dbReference>